<dbReference type="Pfam" id="PF25147">
    <property type="entry name" value="Ribophorin_II_C"/>
    <property type="match status" value="1"/>
</dbReference>
<keyword evidence="2 7" id="KW-0812">Transmembrane</keyword>
<proteinExistence type="predicted"/>
<evidence type="ECO:0000256" key="3">
    <source>
        <dbReference type="ARBA" id="ARBA00022729"/>
    </source>
</evidence>
<comment type="caution">
    <text evidence="9">The sequence shown here is derived from an EMBL/GenBank/DDBJ whole genome shotgun (WGS) entry which is preliminary data.</text>
</comment>
<evidence type="ECO:0000313" key="10">
    <source>
        <dbReference type="Proteomes" id="UP000078113"/>
    </source>
</evidence>
<organism evidence="9 10">
    <name type="scientific">Tilletia walkeri</name>
    <dbReference type="NCBI Taxonomy" id="117179"/>
    <lineage>
        <taxon>Eukaryota</taxon>
        <taxon>Fungi</taxon>
        <taxon>Dikarya</taxon>
        <taxon>Basidiomycota</taxon>
        <taxon>Ustilaginomycotina</taxon>
        <taxon>Exobasidiomycetes</taxon>
        <taxon>Tilletiales</taxon>
        <taxon>Tilletiaceae</taxon>
        <taxon>Tilletia</taxon>
    </lineage>
</organism>
<dbReference type="EMBL" id="LWDG02000056">
    <property type="protein sequence ID" value="KAE8270278.1"/>
    <property type="molecule type" value="Genomic_DNA"/>
</dbReference>
<feature type="transmembrane region" description="Helical" evidence="7">
    <location>
        <begin position="310"/>
        <end position="330"/>
    </location>
</feature>
<feature type="transmembrane region" description="Helical" evidence="7">
    <location>
        <begin position="275"/>
        <end position="298"/>
    </location>
</feature>
<keyword evidence="6 7" id="KW-0472">Membrane</keyword>
<sequence length="366" mass="39174">MRTSKKEAGIGGTILATPCCETPNLTQEELHDSSKEAQAHDLHPILQKILYFTMQVRNTRYIAALLLGAAVASVAAAASQWPILAAKLSVQSIDGGAKQSSAFSVSSTLADAPRLSLDPDDVIRVTFTIDGDKSKHPHQVAAVLVDEAEPTVQQTFLIPVKPASGKATWSIRADRLPVQLLRHVGQTKKTAADDHLTLRLLVAGYGDEVVPASIPLAKLRFPDALTATPSGAKTTTSIRASKLSTLGFLPHREHKHTFAQPPTERMPAKTVSATAALATIALPWAFFFAVLVPVLGLQSLPFTGKGAARTAPLLVTILGFEVLALQYWLRLTLFEMLPYLIGGGAVAVFTGRTALIELRSRRTASN</sequence>
<gene>
    <name evidence="9" type="ORF">A4X09_0g2060</name>
</gene>
<dbReference type="GO" id="GO:0006487">
    <property type="term" value="P:protein N-linked glycosylation"/>
    <property type="evidence" value="ECO:0007669"/>
    <property type="project" value="TreeGrafter"/>
</dbReference>
<dbReference type="InterPro" id="IPR056790">
    <property type="entry name" value="Ribophorin_II_C"/>
</dbReference>
<dbReference type="InterPro" id="IPR008814">
    <property type="entry name" value="Swp1"/>
</dbReference>
<keyword evidence="10" id="KW-1185">Reference proteome</keyword>
<evidence type="ECO:0000313" key="9">
    <source>
        <dbReference type="EMBL" id="KAE8270278.1"/>
    </source>
</evidence>
<evidence type="ECO:0000256" key="1">
    <source>
        <dbReference type="ARBA" id="ARBA00004477"/>
    </source>
</evidence>
<accession>A0A8X7NC43</accession>
<dbReference type="GO" id="GO:0008250">
    <property type="term" value="C:oligosaccharyltransferase complex"/>
    <property type="evidence" value="ECO:0007669"/>
    <property type="project" value="InterPro"/>
</dbReference>
<evidence type="ECO:0000256" key="2">
    <source>
        <dbReference type="ARBA" id="ARBA00022692"/>
    </source>
</evidence>
<comment type="subcellular location">
    <subcellularLocation>
        <location evidence="1">Endoplasmic reticulum membrane</location>
        <topology evidence="1">Multi-pass membrane protein</topology>
    </subcellularLocation>
</comment>
<evidence type="ECO:0000256" key="4">
    <source>
        <dbReference type="ARBA" id="ARBA00022824"/>
    </source>
</evidence>
<protein>
    <recommendedName>
        <fullName evidence="8">Ribophorin II C-terminal domain-containing protein</fullName>
    </recommendedName>
</protein>
<reference evidence="9" key="1">
    <citation type="submission" date="2016-04" db="EMBL/GenBank/DDBJ databases">
        <authorList>
            <person name="Nguyen H.D."/>
            <person name="Samba Siva P."/>
            <person name="Cullis J."/>
            <person name="Levesque C.A."/>
            <person name="Hambleton S."/>
        </authorList>
    </citation>
    <scope>NUCLEOTIDE SEQUENCE</scope>
    <source>
        <strain evidence="9">DAOMC 236422</strain>
    </source>
</reference>
<dbReference type="PANTHER" id="PTHR12640:SF0">
    <property type="entry name" value="DOLICHYL-DIPHOSPHOOLIGOSACCHARIDE--PROTEIN GLYCOSYLTRANSFERASE SUBUNIT 2"/>
    <property type="match status" value="1"/>
</dbReference>
<dbReference type="AlphaFoldDB" id="A0A8X7NC43"/>
<name>A0A8X7NC43_9BASI</name>
<feature type="transmembrane region" description="Helical" evidence="7">
    <location>
        <begin position="336"/>
        <end position="355"/>
    </location>
</feature>
<evidence type="ECO:0000256" key="6">
    <source>
        <dbReference type="ARBA" id="ARBA00023136"/>
    </source>
</evidence>
<feature type="domain" description="Ribophorin II C-terminal" evidence="8">
    <location>
        <begin position="263"/>
        <end position="362"/>
    </location>
</feature>
<reference evidence="9" key="2">
    <citation type="journal article" date="2019" name="IMA Fungus">
        <title>Genome sequencing and comparison of five Tilletia species to identify candidate genes for the detection of regulated species infecting wheat.</title>
        <authorList>
            <person name="Nguyen H.D.T."/>
            <person name="Sultana T."/>
            <person name="Kesanakurti P."/>
            <person name="Hambleton S."/>
        </authorList>
    </citation>
    <scope>NUCLEOTIDE SEQUENCE</scope>
    <source>
        <strain evidence="9">DAOMC 236422</strain>
    </source>
</reference>
<evidence type="ECO:0000256" key="5">
    <source>
        <dbReference type="ARBA" id="ARBA00022989"/>
    </source>
</evidence>
<evidence type="ECO:0000259" key="8">
    <source>
        <dbReference type="Pfam" id="PF25147"/>
    </source>
</evidence>
<dbReference type="PANTHER" id="PTHR12640">
    <property type="entry name" value="RIBOPHORIN II"/>
    <property type="match status" value="1"/>
</dbReference>
<evidence type="ECO:0000256" key="7">
    <source>
        <dbReference type="SAM" id="Phobius"/>
    </source>
</evidence>
<keyword evidence="4" id="KW-0256">Endoplasmic reticulum</keyword>
<keyword evidence="5 7" id="KW-1133">Transmembrane helix</keyword>
<keyword evidence="3" id="KW-0732">Signal</keyword>
<dbReference type="Proteomes" id="UP000078113">
    <property type="component" value="Unassembled WGS sequence"/>
</dbReference>
<feature type="transmembrane region" description="Helical" evidence="7">
    <location>
        <begin position="61"/>
        <end position="83"/>
    </location>
</feature>